<comment type="subcellular location">
    <subcellularLocation>
        <location evidence="1">Membrane</location>
    </subcellularLocation>
</comment>
<evidence type="ECO:0000256" key="7">
    <source>
        <dbReference type="SAM" id="Phobius"/>
    </source>
</evidence>
<sequence>MESYIDCEAFFNHKHVPDFNVKESVKIGLTVLYSIIFVAGIIGNSLTIKVAHVLQRKGYLQKSVADHMISLSCADLLVLLLGMPVELYSVIWNPFSTTSGNATCKIYNFLFEACSYATILHVATLSFERYIAICHPFKYKSFSGSRTVKLICFVWLTSFLVALPLLFAMGVEDPLEAYEDHPHIRARNHCDIRKSNLTICTNLSSHQIVFQLSIFSAFIVYIVILVSVAFMCKKMMNTLIGMKSDNTASKNKDQPKPTSAAMKTSRKQSIIFLVLIVVALAVCWTPLQIRRIMAASKEKSQWTTVYFRAFITLLPVSDTLFYLSSVLNPLLYNLSSKQFRAVFMQVLRCKPIEHVNMQTLKRTHATKGSTPHSRRSLLHATLKYNSSRQKSNKDLSNTGVELEPLSHQNCKTRTTKPDGFNSANSVSGPSLLNIKPKLPSTEIISELHLTQQPNGVNETEI</sequence>
<dbReference type="InterPro" id="IPR000276">
    <property type="entry name" value="GPCR_Rhodpsn"/>
</dbReference>
<feature type="region of interest" description="Disordered" evidence="6">
    <location>
        <begin position="387"/>
        <end position="424"/>
    </location>
</feature>
<keyword evidence="4 7" id="KW-0472">Membrane</keyword>
<evidence type="ECO:0000256" key="1">
    <source>
        <dbReference type="ARBA" id="ARBA00004370"/>
    </source>
</evidence>
<dbReference type="STRING" id="137246.A0A401SL54"/>
<keyword evidence="5" id="KW-0297">G-protein coupled receptor</keyword>
<evidence type="ECO:0000313" key="9">
    <source>
        <dbReference type="EMBL" id="GCC31108.1"/>
    </source>
</evidence>
<dbReference type="GO" id="GO:0004930">
    <property type="term" value="F:G protein-coupled receptor activity"/>
    <property type="evidence" value="ECO:0007669"/>
    <property type="project" value="UniProtKB-KW"/>
</dbReference>
<dbReference type="PANTHER" id="PTHR46752:SF1">
    <property type="entry name" value="G-PROTEIN COUPLED RECEPTOR 39"/>
    <property type="match status" value="1"/>
</dbReference>
<keyword evidence="5" id="KW-0675">Receptor</keyword>
<dbReference type="SUPFAM" id="SSF81321">
    <property type="entry name" value="Family A G protein-coupled receptor-like"/>
    <property type="match status" value="1"/>
</dbReference>
<feature type="transmembrane region" description="Helical" evidence="7">
    <location>
        <begin position="106"/>
        <end position="127"/>
    </location>
</feature>
<evidence type="ECO:0000256" key="4">
    <source>
        <dbReference type="ARBA" id="ARBA00023136"/>
    </source>
</evidence>
<feature type="domain" description="G-protein coupled receptors family 1 profile" evidence="8">
    <location>
        <begin position="43"/>
        <end position="332"/>
    </location>
</feature>
<dbReference type="GO" id="GO:0016020">
    <property type="term" value="C:membrane"/>
    <property type="evidence" value="ECO:0007669"/>
    <property type="project" value="UniProtKB-SubCell"/>
</dbReference>
<dbReference type="PROSITE" id="PS00237">
    <property type="entry name" value="G_PROTEIN_RECEP_F1_1"/>
    <property type="match status" value="1"/>
</dbReference>
<gene>
    <name evidence="9" type="ORF">chiPu_0009564</name>
</gene>
<feature type="transmembrane region" description="Helical" evidence="7">
    <location>
        <begin position="270"/>
        <end position="289"/>
    </location>
</feature>
<reference evidence="9 10" key="1">
    <citation type="journal article" date="2018" name="Nat. Ecol. Evol.">
        <title>Shark genomes provide insights into elasmobranch evolution and the origin of vertebrates.</title>
        <authorList>
            <person name="Hara Y"/>
            <person name="Yamaguchi K"/>
            <person name="Onimaru K"/>
            <person name="Kadota M"/>
            <person name="Koyanagi M"/>
            <person name="Keeley SD"/>
            <person name="Tatsumi K"/>
            <person name="Tanaka K"/>
            <person name="Motone F"/>
            <person name="Kageyama Y"/>
            <person name="Nozu R"/>
            <person name="Adachi N"/>
            <person name="Nishimura O"/>
            <person name="Nakagawa R"/>
            <person name="Tanegashima C"/>
            <person name="Kiyatake I"/>
            <person name="Matsumoto R"/>
            <person name="Murakumo K"/>
            <person name="Nishida K"/>
            <person name="Terakita A"/>
            <person name="Kuratani S"/>
            <person name="Sato K"/>
            <person name="Hyodo S Kuraku.S."/>
        </authorList>
    </citation>
    <scope>NUCLEOTIDE SEQUENCE [LARGE SCALE GENOMIC DNA]</scope>
</reference>
<feature type="transmembrane region" description="Helical" evidence="7">
    <location>
        <begin position="208"/>
        <end position="232"/>
    </location>
</feature>
<dbReference type="Pfam" id="PF00001">
    <property type="entry name" value="7tm_1"/>
    <property type="match status" value="1"/>
</dbReference>
<keyword evidence="5" id="KW-0807">Transducer</keyword>
<feature type="compositionally biased region" description="Polar residues" evidence="6">
    <location>
        <begin position="387"/>
        <end position="399"/>
    </location>
</feature>
<comment type="similarity">
    <text evidence="5">Belongs to the G-protein coupled receptor 1 family.</text>
</comment>
<dbReference type="Gene3D" id="1.20.1070.10">
    <property type="entry name" value="Rhodopsin 7-helix transmembrane proteins"/>
    <property type="match status" value="1"/>
</dbReference>
<dbReference type="OMA" id="HNMTICT"/>
<dbReference type="OrthoDB" id="6088609at2759"/>
<evidence type="ECO:0000259" key="8">
    <source>
        <dbReference type="PROSITE" id="PS50262"/>
    </source>
</evidence>
<dbReference type="AlphaFoldDB" id="A0A401SL54"/>
<keyword evidence="3 7" id="KW-1133">Transmembrane helix</keyword>
<feature type="transmembrane region" description="Helical" evidence="7">
    <location>
        <begin position="27"/>
        <end position="48"/>
    </location>
</feature>
<dbReference type="EMBL" id="BEZZ01000341">
    <property type="protein sequence ID" value="GCC31108.1"/>
    <property type="molecule type" value="Genomic_DNA"/>
</dbReference>
<evidence type="ECO:0000256" key="3">
    <source>
        <dbReference type="ARBA" id="ARBA00022989"/>
    </source>
</evidence>
<dbReference type="InterPro" id="IPR017452">
    <property type="entry name" value="GPCR_Rhodpsn_7TM"/>
</dbReference>
<dbReference type="PROSITE" id="PS50262">
    <property type="entry name" value="G_PROTEIN_RECEP_F1_2"/>
    <property type="match status" value="1"/>
</dbReference>
<feature type="transmembrane region" description="Helical" evidence="7">
    <location>
        <begin position="69"/>
        <end position="91"/>
    </location>
</feature>
<feature type="transmembrane region" description="Helical" evidence="7">
    <location>
        <begin position="309"/>
        <end position="331"/>
    </location>
</feature>
<dbReference type="CDD" id="cd15135">
    <property type="entry name" value="7tmA_GPR39"/>
    <property type="match status" value="1"/>
</dbReference>
<organism evidence="9 10">
    <name type="scientific">Chiloscyllium punctatum</name>
    <name type="common">Brownbanded bambooshark</name>
    <name type="synonym">Hemiscyllium punctatum</name>
    <dbReference type="NCBI Taxonomy" id="137246"/>
    <lineage>
        <taxon>Eukaryota</taxon>
        <taxon>Metazoa</taxon>
        <taxon>Chordata</taxon>
        <taxon>Craniata</taxon>
        <taxon>Vertebrata</taxon>
        <taxon>Chondrichthyes</taxon>
        <taxon>Elasmobranchii</taxon>
        <taxon>Galeomorphii</taxon>
        <taxon>Galeoidea</taxon>
        <taxon>Orectolobiformes</taxon>
        <taxon>Hemiscylliidae</taxon>
        <taxon>Chiloscyllium</taxon>
    </lineage>
</organism>
<proteinExistence type="inferred from homology"/>
<dbReference type="PRINTS" id="PR00237">
    <property type="entry name" value="GPCRRHODOPSN"/>
</dbReference>
<evidence type="ECO:0000256" key="6">
    <source>
        <dbReference type="SAM" id="MobiDB-lite"/>
    </source>
</evidence>
<dbReference type="InterPro" id="IPR052676">
    <property type="entry name" value="Zinc-sensing_GPCR"/>
</dbReference>
<accession>A0A401SL54</accession>
<keyword evidence="2 5" id="KW-0812">Transmembrane</keyword>
<evidence type="ECO:0000313" key="10">
    <source>
        <dbReference type="Proteomes" id="UP000287033"/>
    </source>
</evidence>
<name>A0A401SL54_CHIPU</name>
<dbReference type="Proteomes" id="UP000287033">
    <property type="component" value="Unassembled WGS sequence"/>
</dbReference>
<feature type="transmembrane region" description="Helical" evidence="7">
    <location>
        <begin position="148"/>
        <end position="169"/>
    </location>
</feature>
<keyword evidence="10" id="KW-1185">Reference proteome</keyword>
<comment type="caution">
    <text evidence="9">The sequence shown here is derived from an EMBL/GenBank/DDBJ whole genome shotgun (WGS) entry which is preliminary data.</text>
</comment>
<evidence type="ECO:0000256" key="5">
    <source>
        <dbReference type="RuleBase" id="RU000688"/>
    </source>
</evidence>
<protein>
    <recommendedName>
        <fullName evidence="8">G-protein coupled receptors family 1 profile domain-containing protein</fullName>
    </recommendedName>
</protein>
<dbReference type="PANTHER" id="PTHR46752">
    <property type="entry name" value="G-PROTEIN COUPLED RECEPTOR 39"/>
    <property type="match status" value="1"/>
</dbReference>
<evidence type="ECO:0000256" key="2">
    <source>
        <dbReference type="ARBA" id="ARBA00022692"/>
    </source>
</evidence>